<accession>A0A348AQ03</accession>
<sequence>MTVKDIFESHEDKMKKAMDALRKEYGTLRAGRATPALLEKIVVDYYGTPTPINQVANVSVPEPRMIVIQPWEKNMLAAIDKAIQKSDLGLTPNSDGSVIRLTIPQLTQQRRTELVKVVHKKAEETRVAIRNLRRDANDTIKKLEKDKTISEDDTKKAQDDIQKLTDKFIKEIDQVMTGKEKEIMEV</sequence>
<dbReference type="OrthoDB" id="9804006at2"/>
<organism evidence="8 9">
    <name type="scientific">Methylomusa anaerophila</name>
    <dbReference type="NCBI Taxonomy" id="1930071"/>
    <lineage>
        <taxon>Bacteria</taxon>
        <taxon>Bacillati</taxon>
        <taxon>Bacillota</taxon>
        <taxon>Negativicutes</taxon>
        <taxon>Selenomonadales</taxon>
        <taxon>Sporomusaceae</taxon>
        <taxon>Methylomusa</taxon>
    </lineage>
</organism>
<dbReference type="GO" id="GO:0006415">
    <property type="term" value="P:translational termination"/>
    <property type="evidence" value="ECO:0007669"/>
    <property type="project" value="UniProtKB-UniRule"/>
</dbReference>
<dbReference type="InterPro" id="IPR002661">
    <property type="entry name" value="Ribosome_recyc_fac"/>
</dbReference>
<dbReference type="PANTHER" id="PTHR20982:SF3">
    <property type="entry name" value="MITOCHONDRIAL RIBOSOME RECYCLING FACTOR PSEUDO 1"/>
    <property type="match status" value="1"/>
</dbReference>
<evidence type="ECO:0000256" key="1">
    <source>
        <dbReference type="ARBA" id="ARBA00004496"/>
    </source>
</evidence>
<dbReference type="InterPro" id="IPR023584">
    <property type="entry name" value="Ribosome_recyc_fac_dom"/>
</dbReference>
<comment type="function">
    <text evidence="5">Responsible for the release of ribosomes from messenger RNA at the termination of protein biosynthesis. May increase the efficiency of translation by recycling ribosomes from one round of translation to another.</text>
</comment>
<evidence type="ECO:0000313" key="9">
    <source>
        <dbReference type="Proteomes" id="UP000276437"/>
    </source>
</evidence>
<feature type="coiled-coil region" evidence="6">
    <location>
        <begin position="126"/>
        <end position="160"/>
    </location>
</feature>
<dbReference type="FunFam" id="3.30.1360.40:FF:000001">
    <property type="entry name" value="Ribosome-recycling factor"/>
    <property type="match status" value="1"/>
</dbReference>
<evidence type="ECO:0000256" key="3">
    <source>
        <dbReference type="ARBA" id="ARBA00022490"/>
    </source>
</evidence>
<dbReference type="SUPFAM" id="SSF55194">
    <property type="entry name" value="Ribosome recycling factor, RRF"/>
    <property type="match status" value="1"/>
</dbReference>
<proteinExistence type="inferred from homology"/>
<dbReference type="GO" id="GO:0005737">
    <property type="term" value="C:cytoplasm"/>
    <property type="evidence" value="ECO:0007669"/>
    <property type="project" value="UniProtKB-SubCell"/>
</dbReference>
<evidence type="ECO:0000256" key="2">
    <source>
        <dbReference type="ARBA" id="ARBA00005912"/>
    </source>
</evidence>
<name>A0A348AQ03_9FIRM</name>
<dbReference type="HAMAP" id="MF_00040">
    <property type="entry name" value="RRF"/>
    <property type="match status" value="1"/>
</dbReference>
<dbReference type="Gene3D" id="3.30.1360.40">
    <property type="match status" value="1"/>
</dbReference>
<keyword evidence="4 5" id="KW-0648">Protein biosynthesis</keyword>
<keyword evidence="9" id="KW-1185">Reference proteome</keyword>
<evidence type="ECO:0000256" key="6">
    <source>
        <dbReference type="SAM" id="Coils"/>
    </source>
</evidence>
<dbReference type="CDD" id="cd00520">
    <property type="entry name" value="RRF"/>
    <property type="match status" value="1"/>
</dbReference>
<dbReference type="Pfam" id="PF01765">
    <property type="entry name" value="RRF"/>
    <property type="match status" value="1"/>
</dbReference>
<keyword evidence="6" id="KW-0175">Coiled coil</keyword>
<dbReference type="Gene3D" id="1.10.132.20">
    <property type="entry name" value="Ribosome-recycling factor"/>
    <property type="match status" value="1"/>
</dbReference>
<evidence type="ECO:0000259" key="7">
    <source>
        <dbReference type="Pfam" id="PF01765"/>
    </source>
</evidence>
<comment type="similarity">
    <text evidence="2 5">Belongs to the RRF family.</text>
</comment>
<evidence type="ECO:0000256" key="5">
    <source>
        <dbReference type="HAMAP-Rule" id="MF_00040"/>
    </source>
</evidence>
<evidence type="ECO:0000256" key="4">
    <source>
        <dbReference type="ARBA" id="ARBA00022917"/>
    </source>
</evidence>
<feature type="domain" description="Ribosome recycling factor" evidence="7">
    <location>
        <begin position="21"/>
        <end position="184"/>
    </location>
</feature>
<keyword evidence="3 5" id="KW-0963">Cytoplasm</keyword>
<dbReference type="InterPro" id="IPR036191">
    <property type="entry name" value="RRF_sf"/>
</dbReference>
<comment type="subcellular location">
    <subcellularLocation>
        <location evidence="1 5">Cytoplasm</location>
    </subcellularLocation>
</comment>
<dbReference type="KEGG" id="mana:MAMMFC1_03860"/>
<dbReference type="NCBIfam" id="TIGR00496">
    <property type="entry name" value="frr"/>
    <property type="match status" value="1"/>
</dbReference>
<reference evidence="8 9" key="1">
    <citation type="journal article" date="2018" name="Int. J. Syst. Evol. Microbiol.">
        <title>Methylomusa anaerophila gen. nov., sp. nov., an anaerobic methanol-utilizing bacterium isolated from a microbial fuel cell.</title>
        <authorList>
            <person name="Amano N."/>
            <person name="Yamamuro A."/>
            <person name="Miyahara M."/>
            <person name="Kouzuma A."/>
            <person name="Abe T."/>
            <person name="Watanabe K."/>
        </authorList>
    </citation>
    <scope>NUCLEOTIDE SEQUENCE [LARGE SCALE GENOMIC DNA]</scope>
    <source>
        <strain evidence="8 9">MMFC1</strain>
    </source>
</reference>
<dbReference type="Proteomes" id="UP000276437">
    <property type="component" value="Chromosome"/>
</dbReference>
<dbReference type="EMBL" id="AP018449">
    <property type="protein sequence ID" value="BBB93151.1"/>
    <property type="molecule type" value="Genomic_DNA"/>
</dbReference>
<dbReference type="FunFam" id="1.10.132.20:FF:000001">
    <property type="entry name" value="Ribosome-recycling factor"/>
    <property type="match status" value="1"/>
</dbReference>
<dbReference type="AlphaFoldDB" id="A0A348AQ03"/>
<gene>
    <name evidence="5 8" type="primary">frr</name>
    <name evidence="8" type="ORF">MAMMFC1_03860</name>
</gene>
<dbReference type="GO" id="GO:0043023">
    <property type="term" value="F:ribosomal large subunit binding"/>
    <property type="evidence" value="ECO:0007669"/>
    <property type="project" value="TreeGrafter"/>
</dbReference>
<dbReference type="PANTHER" id="PTHR20982">
    <property type="entry name" value="RIBOSOME RECYCLING FACTOR"/>
    <property type="match status" value="1"/>
</dbReference>
<protein>
    <recommendedName>
        <fullName evidence="5">Ribosome-recycling factor</fullName>
        <shortName evidence="5">RRF</shortName>
    </recommendedName>
    <alternativeName>
        <fullName evidence="5">Ribosome-releasing factor</fullName>
    </alternativeName>
</protein>
<evidence type="ECO:0000313" key="8">
    <source>
        <dbReference type="EMBL" id="BBB93151.1"/>
    </source>
</evidence>